<sequence>CAKRVMLLKESQFRSFVTHHLNNLRHRVASGKFSRELPIAARMGIMSWHAELAFFARLDVSRCQVIPRPCMSSRNFYRVGHLAGKEKFPYSNSTHHVYNAIESIIKSWYEKIDSLTPYDTLQFTLLDKDSGVVTAALLLLENNTKFGCGVLRYADDLFNYVILSCAFNTFHVDGDRMYEWGQTPGAKCRRKHAKYTNLCDSNERYEYHKPIRNVARI</sequence>
<dbReference type="CDD" id="cd05380">
    <property type="entry name" value="CAP_euk"/>
    <property type="match status" value="1"/>
</dbReference>
<feature type="domain" description="SCP" evidence="3">
    <location>
        <begin position="11"/>
        <end position="171"/>
    </location>
</feature>
<organism evidence="4 5">
    <name type="scientific">Drosophila rubida</name>
    <dbReference type="NCBI Taxonomy" id="30044"/>
    <lineage>
        <taxon>Eukaryota</taxon>
        <taxon>Metazoa</taxon>
        <taxon>Ecdysozoa</taxon>
        <taxon>Arthropoda</taxon>
        <taxon>Hexapoda</taxon>
        <taxon>Insecta</taxon>
        <taxon>Pterygota</taxon>
        <taxon>Neoptera</taxon>
        <taxon>Endopterygota</taxon>
        <taxon>Diptera</taxon>
        <taxon>Brachycera</taxon>
        <taxon>Muscomorpha</taxon>
        <taxon>Ephydroidea</taxon>
        <taxon>Drosophilidae</taxon>
        <taxon>Drosophila</taxon>
    </lineage>
</organism>
<reference evidence="4" key="1">
    <citation type="journal article" date="2021" name="Mol. Ecol. Resour.">
        <title>Phylogenomic analyses of the genus Drosophila reveals genomic signals of climate adaptation.</title>
        <authorList>
            <person name="Li F."/>
            <person name="Rane R.V."/>
            <person name="Luria V."/>
            <person name="Xiong Z."/>
            <person name="Chen J."/>
            <person name="Li Z."/>
            <person name="Catullo R.A."/>
            <person name="Griffin P.C."/>
            <person name="Schiffer M."/>
            <person name="Pearce S."/>
            <person name="Lee S.F."/>
            <person name="McElroy K."/>
            <person name="Stocker A."/>
            <person name="Shirriffs J."/>
            <person name="Cockerell F."/>
            <person name="Coppin C."/>
            <person name="Sgro C.M."/>
            <person name="Karger A."/>
            <person name="Cain J.W."/>
            <person name="Weber J.A."/>
            <person name="Santpere G."/>
            <person name="Kirschner M.W."/>
            <person name="Hoffmann A.A."/>
            <person name="Oakeshott J.G."/>
            <person name="Zhang G."/>
        </authorList>
    </citation>
    <scope>NUCLEOTIDE SEQUENCE</scope>
    <source>
        <strain evidence="4">BGI-SZ-2011g</strain>
    </source>
</reference>
<evidence type="ECO:0000259" key="3">
    <source>
        <dbReference type="SMART" id="SM00198"/>
    </source>
</evidence>
<dbReference type="Proteomes" id="UP001200034">
    <property type="component" value="Unassembled WGS sequence"/>
</dbReference>
<gene>
    <name evidence="4" type="ORF">KR093_008197</name>
</gene>
<feature type="non-terminal residue" evidence="4">
    <location>
        <position position="1"/>
    </location>
</feature>
<dbReference type="Pfam" id="PF00188">
    <property type="entry name" value="CAP"/>
    <property type="match status" value="1"/>
</dbReference>
<dbReference type="InterPro" id="IPR035940">
    <property type="entry name" value="CAP_sf"/>
</dbReference>
<evidence type="ECO:0000256" key="2">
    <source>
        <dbReference type="ARBA" id="ARBA00022525"/>
    </source>
</evidence>
<dbReference type="GO" id="GO:0005576">
    <property type="term" value="C:extracellular region"/>
    <property type="evidence" value="ECO:0007669"/>
    <property type="project" value="UniProtKB-SubCell"/>
</dbReference>
<protein>
    <recommendedName>
        <fullName evidence="3">SCP domain-containing protein</fullName>
    </recommendedName>
</protein>
<keyword evidence="2" id="KW-0964">Secreted</keyword>
<proteinExistence type="predicted"/>
<evidence type="ECO:0000256" key="1">
    <source>
        <dbReference type="ARBA" id="ARBA00004613"/>
    </source>
</evidence>
<evidence type="ECO:0000313" key="4">
    <source>
        <dbReference type="EMBL" id="KAH8359656.1"/>
    </source>
</evidence>
<dbReference type="InterPro" id="IPR014044">
    <property type="entry name" value="CAP_dom"/>
</dbReference>
<dbReference type="EMBL" id="JAJJHW010003409">
    <property type="protein sequence ID" value="KAH8359656.1"/>
    <property type="molecule type" value="Genomic_DNA"/>
</dbReference>
<comment type="caution">
    <text evidence="4">The sequence shown here is derived from an EMBL/GenBank/DDBJ whole genome shotgun (WGS) entry which is preliminary data.</text>
</comment>
<name>A0AAD4JVX5_9MUSC</name>
<feature type="non-terminal residue" evidence="4">
    <location>
        <position position="217"/>
    </location>
</feature>
<dbReference type="Gene3D" id="3.40.33.10">
    <property type="entry name" value="CAP"/>
    <property type="match status" value="1"/>
</dbReference>
<keyword evidence="5" id="KW-1185">Reference proteome</keyword>
<accession>A0AAD4JVX5</accession>
<evidence type="ECO:0000313" key="5">
    <source>
        <dbReference type="Proteomes" id="UP001200034"/>
    </source>
</evidence>
<dbReference type="SMART" id="SM00198">
    <property type="entry name" value="SCP"/>
    <property type="match status" value="1"/>
</dbReference>
<comment type="subcellular location">
    <subcellularLocation>
        <location evidence="1">Secreted</location>
    </subcellularLocation>
</comment>
<dbReference type="SUPFAM" id="SSF55797">
    <property type="entry name" value="PR-1-like"/>
    <property type="match status" value="1"/>
</dbReference>
<dbReference type="AlphaFoldDB" id="A0AAD4JVX5"/>